<evidence type="ECO:0000256" key="2">
    <source>
        <dbReference type="SAM" id="Phobius"/>
    </source>
</evidence>
<name>A0A667XVB6_9TELE</name>
<sequence length="98" mass="10962">MLSVREQRACQATSPPRGPDREDAEAELAELGACQCPGVAEACPCSQSAATSRKQLLQLRQEVLYILWILIFLTCSMSIFLNLSDVHMSFYIFTSLKY</sequence>
<evidence type="ECO:0000256" key="1">
    <source>
        <dbReference type="SAM" id="MobiDB-lite"/>
    </source>
</evidence>
<evidence type="ECO:0000313" key="3">
    <source>
        <dbReference type="Ensembl" id="ENSMMDP00005021615.1"/>
    </source>
</evidence>
<keyword evidence="4" id="KW-1185">Reference proteome</keyword>
<keyword evidence="2" id="KW-0472">Membrane</keyword>
<evidence type="ECO:0000313" key="4">
    <source>
        <dbReference type="Proteomes" id="UP000472263"/>
    </source>
</evidence>
<accession>A0A667XVB6</accession>
<dbReference type="Proteomes" id="UP000472263">
    <property type="component" value="Chromosome 9"/>
</dbReference>
<reference evidence="3" key="3">
    <citation type="submission" date="2025-09" db="UniProtKB">
        <authorList>
            <consortium name="Ensembl"/>
        </authorList>
    </citation>
    <scope>IDENTIFICATION</scope>
</reference>
<dbReference type="Ensembl" id="ENSMMDT00005022102.1">
    <property type="protein sequence ID" value="ENSMMDP00005021615.1"/>
    <property type="gene ID" value="ENSMMDG00005010554.1"/>
</dbReference>
<reference evidence="3" key="1">
    <citation type="submission" date="2019-06" db="EMBL/GenBank/DDBJ databases">
        <authorList>
            <consortium name="Wellcome Sanger Institute Data Sharing"/>
        </authorList>
    </citation>
    <scope>NUCLEOTIDE SEQUENCE [LARGE SCALE GENOMIC DNA]</scope>
</reference>
<reference evidence="3" key="2">
    <citation type="submission" date="2025-08" db="UniProtKB">
        <authorList>
            <consortium name="Ensembl"/>
        </authorList>
    </citation>
    <scope>IDENTIFICATION</scope>
</reference>
<proteinExistence type="predicted"/>
<keyword evidence="2" id="KW-0812">Transmembrane</keyword>
<organism evidence="3 4">
    <name type="scientific">Myripristis murdjan</name>
    <name type="common">pinecone soldierfish</name>
    <dbReference type="NCBI Taxonomy" id="586833"/>
    <lineage>
        <taxon>Eukaryota</taxon>
        <taxon>Metazoa</taxon>
        <taxon>Chordata</taxon>
        <taxon>Craniata</taxon>
        <taxon>Vertebrata</taxon>
        <taxon>Euteleostomi</taxon>
        <taxon>Actinopterygii</taxon>
        <taxon>Neopterygii</taxon>
        <taxon>Teleostei</taxon>
        <taxon>Neoteleostei</taxon>
        <taxon>Acanthomorphata</taxon>
        <taxon>Holocentriformes</taxon>
        <taxon>Holocentridae</taxon>
        <taxon>Myripristis</taxon>
    </lineage>
</organism>
<protein>
    <submittedName>
        <fullName evidence="3">Uncharacterized protein</fullName>
    </submittedName>
</protein>
<feature type="transmembrane region" description="Helical" evidence="2">
    <location>
        <begin position="63"/>
        <end position="83"/>
    </location>
</feature>
<feature type="region of interest" description="Disordered" evidence="1">
    <location>
        <begin position="1"/>
        <end position="22"/>
    </location>
</feature>
<dbReference type="GeneTree" id="ENSGT00940000181527"/>
<dbReference type="InParanoid" id="A0A667XVB6"/>
<dbReference type="AlphaFoldDB" id="A0A667XVB6"/>
<keyword evidence="2" id="KW-1133">Transmembrane helix</keyword>